<dbReference type="EC" id="1.11.1.21" evidence="10 12"/>
<dbReference type="GO" id="GO:0004096">
    <property type="term" value="F:catalase activity"/>
    <property type="evidence" value="ECO:0007669"/>
    <property type="project" value="UniProtKB-UniRule"/>
</dbReference>
<name>A0A432YQT4_9GAMM</name>
<evidence type="ECO:0000256" key="1">
    <source>
        <dbReference type="ARBA" id="ARBA00022559"/>
    </source>
</evidence>
<feature type="domain" description="Plant heme peroxidase family profile" evidence="14">
    <location>
        <begin position="139"/>
        <end position="415"/>
    </location>
</feature>
<dbReference type="GO" id="GO:0042744">
    <property type="term" value="P:hydrogen peroxide catabolic process"/>
    <property type="evidence" value="ECO:0007669"/>
    <property type="project" value="UniProtKB-KW"/>
</dbReference>
<keyword evidence="3 12" id="KW-0479">Metal-binding</keyword>
<feature type="active site" description="Proton acceptor" evidence="12">
    <location>
        <position position="106"/>
    </location>
</feature>
<dbReference type="GO" id="GO:0046872">
    <property type="term" value="F:metal ion binding"/>
    <property type="evidence" value="ECO:0007669"/>
    <property type="project" value="UniProtKB-KW"/>
</dbReference>
<dbReference type="PANTHER" id="PTHR30555">
    <property type="entry name" value="HYDROPEROXIDASE I, BIFUNCTIONAL CATALASE-PEROXIDASE"/>
    <property type="match status" value="1"/>
</dbReference>
<feature type="chain" id="PRO_5018818835" description="Catalase-peroxidase" evidence="12 13">
    <location>
        <begin position="28"/>
        <end position="740"/>
    </location>
</feature>
<feature type="site" description="Transition state stabilizer" evidence="12">
    <location>
        <position position="102"/>
    </location>
</feature>
<evidence type="ECO:0000256" key="9">
    <source>
        <dbReference type="ARBA" id="ARBA00060838"/>
    </source>
</evidence>
<dbReference type="Gene3D" id="1.10.420.10">
    <property type="entry name" value="Peroxidase, domain 2"/>
    <property type="match status" value="2"/>
</dbReference>
<evidence type="ECO:0000256" key="11">
    <source>
        <dbReference type="ARBA" id="ARBA00074141"/>
    </source>
</evidence>
<dbReference type="Proteomes" id="UP000288259">
    <property type="component" value="Unassembled WGS sequence"/>
</dbReference>
<dbReference type="PROSITE" id="PS00436">
    <property type="entry name" value="PEROXIDASE_2"/>
    <property type="match status" value="1"/>
</dbReference>
<dbReference type="PROSITE" id="PS50873">
    <property type="entry name" value="PEROXIDASE_4"/>
    <property type="match status" value="2"/>
</dbReference>
<keyword evidence="4 12" id="KW-0560">Oxidoreductase</keyword>
<dbReference type="PANTHER" id="PTHR30555:SF0">
    <property type="entry name" value="CATALASE-PEROXIDASE"/>
    <property type="match status" value="1"/>
</dbReference>
<keyword evidence="5 12" id="KW-0408">Iron</keyword>
<dbReference type="HAMAP" id="MF_01961">
    <property type="entry name" value="Catal_peroxid"/>
    <property type="match status" value="1"/>
</dbReference>
<comment type="similarity">
    <text evidence="9 12 13">Belongs to the peroxidase family. Peroxidase/catalase subfamily.</text>
</comment>
<dbReference type="GO" id="GO:0070301">
    <property type="term" value="P:cellular response to hydrogen peroxide"/>
    <property type="evidence" value="ECO:0007669"/>
    <property type="project" value="TreeGrafter"/>
</dbReference>
<feature type="signal peptide" evidence="12 13">
    <location>
        <begin position="1"/>
        <end position="27"/>
    </location>
</feature>
<evidence type="ECO:0000256" key="8">
    <source>
        <dbReference type="ARBA" id="ARBA00051651"/>
    </source>
</evidence>
<gene>
    <name evidence="12 15" type="primary">katG</name>
    <name evidence="15" type="ORF">CWI71_00805</name>
</gene>
<dbReference type="SUPFAM" id="SSF48113">
    <property type="entry name" value="Heme-dependent peroxidases"/>
    <property type="match status" value="2"/>
</dbReference>
<comment type="PTM">
    <text evidence="12">Formation of the three residue Trp-Tyr-Met cross-link is important for the catalase, but not the peroxidase activity of the enzyme.</text>
</comment>
<dbReference type="NCBIfam" id="NF011635">
    <property type="entry name" value="PRK15061.1"/>
    <property type="match status" value="1"/>
</dbReference>
<feature type="domain" description="Plant heme peroxidase family profile" evidence="14">
    <location>
        <begin position="484"/>
        <end position="730"/>
    </location>
</feature>
<dbReference type="OrthoDB" id="9759743at2"/>
<comment type="function">
    <text evidence="12">Bifunctional enzyme with both catalase and broad-spectrum peroxidase activity.</text>
</comment>
<reference evidence="16" key="1">
    <citation type="journal article" date="2018" name="Front. Microbiol.">
        <title>Genome-Based Analysis Reveals the Taxonomy and Diversity of the Family Idiomarinaceae.</title>
        <authorList>
            <person name="Liu Y."/>
            <person name="Lai Q."/>
            <person name="Shao Z."/>
        </authorList>
    </citation>
    <scope>NUCLEOTIDE SEQUENCE [LARGE SCALE GENOMIC DNA]</scope>
    <source>
        <strain evidence="16">CVS-6</strain>
    </source>
</reference>
<evidence type="ECO:0000256" key="3">
    <source>
        <dbReference type="ARBA" id="ARBA00022723"/>
    </source>
</evidence>
<dbReference type="AlphaFoldDB" id="A0A432YQT4"/>
<comment type="caution">
    <text evidence="15">The sequence shown here is derived from an EMBL/GenBank/DDBJ whole genome shotgun (WGS) entry which is preliminary data.</text>
</comment>
<accession>A0A432YQT4</accession>
<dbReference type="GO" id="GO:0020037">
    <property type="term" value="F:heme binding"/>
    <property type="evidence" value="ECO:0007669"/>
    <property type="project" value="InterPro"/>
</dbReference>
<evidence type="ECO:0000259" key="14">
    <source>
        <dbReference type="PROSITE" id="PS50873"/>
    </source>
</evidence>
<comment type="subunit">
    <text evidence="12">Homodimer or homotetramer.</text>
</comment>
<feature type="cross-link" description="Tryptophyl-tyrosyl-methioninium (Tyr-Met) (with Trp-105)" evidence="12">
    <location>
        <begin position="227"/>
        <end position="253"/>
    </location>
</feature>
<evidence type="ECO:0000256" key="5">
    <source>
        <dbReference type="ARBA" id="ARBA00023004"/>
    </source>
</evidence>
<proteinExistence type="inferred from homology"/>
<dbReference type="InterPro" id="IPR000763">
    <property type="entry name" value="Catalase_peroxidase"/>
</dbReference>
<dbReference type="InterPro" id="IPR010255">
    <property type="entry name" value="Haem_peroxidase_sf"/>
</dbReference>
<evidence type="ECO:0000256" key="10">
    <source>
        <dbReference type="ARBA" id="ARBA00067012"/>
    </source>
</evidence>
<dbReference type="InterPro" id="IPR002016">
    <property type="entry name" value="Haem_peroxidase"/>
</dbReference>
<evidence type="ECO:0000313" key="16">
    <source>
        <dbReference type="Proteomes" id="UP000288259"/>
    </source>
</evidence>
<dbReference type="PRINTS" id="PR00460">
    <property type="entry name" value="BPEROXIDASE"/>
</dbReference>
<keyword evidence="16" id="KW-1185">Reference proteome</keyword>
<comment type="caution">
    <text evidence="12">Lacks conserved residue(s) required for the propagation of feature annotation.</text>
</comment>
<evidence type="ECO:0000256" key="2">
    <source>
        <dbReference type="ARBA" id="ARBA00022617"/>
    </source>
</evidence>
<organism evidence="15 16">
    <name type="scientific">Pseudidiomarina insulisalsae</name>
    <dbReference type="NCBI Taxonomy" id="575789"/>
    <lineage>
        <taxon>Bacteria</taxon>
        <taxon>Pseudomonadati</taxon>
        <taxon>Pseudomonadota</taxon>
        <taxon>Gammaproteobacteria</taxon>
        <taxon>Alteromonadales</taxon>
        <taxon>Idiomarinaceae</taxon>
        <taxon>Pseudidiomarina</taxon>
    </lineage>
</organism>
<keyword evidence="6 12" id="KW-0376">Hydrogen peroxide</keyword>
<keyword evidence="12 13" id="KW-0732">Signal</keyword>
<keyword evidence="2 12" id="KW-0349">Heme</keyword>
<dbReference type="EMBL" id="PIPY01000001">
    <property type="protein sequence ID" value="RUO63636.1"/>
    <property type="molecule type" value="Genomic_DNA"/>
</dbReference>
<sequence length="740" mass="81732" precursor="true">MFQSKLPLISALALAVSIGAASTTAGAQEAKSNMFWWPEQLDLTPLRDHDVSSNPYGDDFDYAKAFQQLDIAAVKADIEALMTDSQDWWPADYGHYGPFFIRMAWHGAGTYRVNDGRGGAGGGQQRFEPLNSWPDNVSLDKARRLLWPIKQKYGRSISWADLMVLTGNVALESMGFKTYGFAGGREDDWEPDMVYWGPEKQWLEDKRYSGDRELEKPLAAVQMGLIYVNPEGPNGNPDPLLAAKDIRETFGRMAMNDEETVALIAGGHTFGKAHGAHKPDECLEAEPAAAPIEEQGIGWKNRCGKGHSEDTITSGLEGAWSVSPTQWTMQYLDNLFGFEWEQTRSPAGAIQWIPVDGQAANLVPDAHVEGKRHAPIMFTTDLSLKFDPEYRKIAKRFHENPEEFELAFAKAWFKLTHRDMGPRARYIVDTSPAEPLLWQDPLPEVDYTLISDRDAADLKAAILATDLTIPELVRTAWASAASFRGTDMRGGANGARIALAPQKDWPVNDPAEVAKVLAVLKQVQADFNQQARGNKQVSLADVIVLGGAAAIEKAAADAGHDIQVPFYAGRADATQEMTEVASFQFLEPTADGFRNYYSANSRMSPAEMLVDRADLLTLTVPEMTALIGGMRALGANHKNAKHGVFTDQPGQLTNDFFVNLLSMETRWQPSSTAGIYEGYDRSSGELKWTATPVDLVFGSNSELRAVAEVYAMSDGEEEFVKDFVAAWSKVMTLDRFDLQH</sequence>
<dbReference type="RefSeq" id="WP_126753345.1">
    <property type="nucleotide sequence ID" value="NZ_PIPY01000001.1"/>
</dbReference>
<dbReference type="FunFam" id="1.10.520.10:FF:000002">
    <property type="entry name" value="Catalase-peroxidase"/>
    <property type="match status" value="1"/>
</dbReference>
<keyword evidence="1 12" id="KW-0575">Peroxidase</keyword>
<evidence type="ECO:0000313" key="15">
    <source>
        <dbReference type="EMBL" id="RUO63636.1"/>
    </source>
</evidence>
<dbReference type="CDD" id="cd00649">
    <property type="entry name" value="catalase_peroxidase_1"/>
    <property type="match status" value="1"/>
</dbReference>
<evidence type="ECO:0000256" key="7">
    <source>
        <dbReference type="ARBA" id="ARBA00049145"/>
    </source>
</evidence>
<protein>
    <recommendedName>
        <fullName evidence="11 12">Catalase-peroxidase</fullName>
        <shortName evidence="12">CP</shortName>
        <ecNumber evidence="10 12">1.11.1.21</ecNumber>
    </recommendedName>
    <alternativeName>
        <fullName evidence="12">Peroxidase/catalase</fullName>
    </alternativeName>
</protein>
<dbReference type="InterPro" id="IPR019793">
    <property type="entry name" value="Peroxidases_heam-ligand_BS"/>
</dbReference>
<dbReference type="CDD" id="cd08200">
    <property type="entry name" value="catalase_peroxidase_2"/>
    <property type="match status" value="1"/>
</dbReference>
<dbReference type="InterPro" id="IPR019794">
    <property type="entry name" value="Peroxidases_AS"/>
</dbReference>
<dbReference type="PRINTS" id="PR00458">
    <property type="entry name" value="PEROXIDASE"/>
</dbReference>
<evidence type="ECO:0000256" key="6">
    <source>
        <dbReference type="ARBA" id="ARBA00023324"/>
    </source>
</evidence>
<evidence type="ECO:0000256" key="12">
    <source>
        <dbReference type="HAMAP-Rule" id="MF_01961"/>
    </source>
</evidence>
<dbReference type="FunFam" id="1.10.420.10:FF:000004">
    <property type="entry name" value="Catalase-peroxidase"/>
    <property type="match status" value="1"/>
</dbReference>
<evidence type="ECO:0000256" key="4">
    <source>
        <dbReference type="ARBA" id="ARBA00023002"/>
    </source>
</evidence>
<dbReference type="Pfam" id="PF00141">
    <property type="entry name" value="peroxidase"/>
    <property type="match status" value="2"/>
</dbReference>
<dbReference type="NCBIfam" id="TIGR00198">
    <property type="entry name" value="cat_per_HPI"/>
    <property type="match status" value="1"/>
</dbReference>
<dbReference type="FunFam" id="1.10.420.10:FF:000002">
    <property type="entry name" value="Catalase-peroxidase"/>
    <property type="match status" value="1"/>
</dbReference>
<comment type="catalytic activity">
    <reaction evidence="8 12 13">
        <text>H2O2 + AH2 = A + 2 H2O</text>
        <dbReference type="Rhea" id="RHEA:30275"/>
        <dbReference type="ChEBI" id="CHEBI:13193"/>
        <dbReference type="ChEBI" id="CHEBI:15377"/>
        <dbReference type="ChEBI" id="CHEBI:16240"/>
        <dbReference type="ChEBI" id="CHEBI:17499"/>
        <dbReference type="EC" id="1.11.1.21"/>
    </reaction>
</comment>
<comment type="catalytic activity">
    <reaction evidence="7 12 13">
        <text>2 H2O2 = O2 + 2 H2O</text>
        <dbReference type="Rhea" id="RHEA:20309"/>
        <dbReference type="ChEBI" id="CHEBI:15377"/>
        <dbReference type="ChEBI" id="CHEBI:15379"/>
        <dbReference type="ChEBI" id="CHEBI:16240"/>
        <dbReference type="EC" id="1.11.1.21"/>
    </reaction>
</comment>
<comment type="cofactor">
    <cofactor evidence="12">
        <name>heme b</name>
        <dbReference type="ChEBI" id="CHEBI:60344"/>
    </cofactor>
    <text evidence="12">Binds 1 heme b (iron(II)-protoporphyrin IX) group per dimer.</text>
</comment>
<dbReference type="Gene3D" id="1.10.520.10">
    <property type="match status" value="2"/>
</dbReference>
<dbReference type="GO" id="GO:0005829">
    <property type="term" value="C:cytosol"/>
    <property type="evidence" value="ECO:0007669"/>
    <property type="project" value="TreeGrafter"/>
</dbReference>
<evidence type="ECO:0000256" key="13">
    <source>
        <dbReference type="RuleBase" id="RU003451"/>
    </source>
</evidence>
<dbReference type="PROSITE" id="PS00435">
    <property type="entry name" value="PEROXIDASE_1"/>
    <property type="match status" value="1"/>
</dbReference>
<feature type="binding site" description="axial binding residue" evidence="12">
    <location>
        <position position="268"/>
    </location>
    <ligand>
        <name>heme b</name>
        <dbReference type="ChEBI" id="CHEBI:60344"/>
    </ligand>
    <ligandPart>
        <name>Fe</name>
        <dbReference type="ChEBI" id="CHEBI:18248"/>
    </ligandPart>
</feature>